<organism evidence="2 3">
    <name type="scientific">Romanomermis culicivorax</name>
    <name type="common">Nematode worm</name>
    <dbReference type="NCBI Taxonomy" id="13658"/>
    <lineage>
        <taxon>Eukaryota</taxon>
        <taxon>Metazoa</taxon>
        <taxon>Ecdysozoa</taxon>
        <taxon>Nematoda</taxon>
        <taxon>Enoplea</taxon>
        <taxon>Dorylaimia</taxon>
        <taxon>Mermithida</taxon>
        <taxon>Mermithoidea</taxon>
        <taxon>Mermithidae</taxon>
        <taxon>Romanomermis</taxon>
    </lineage>
</organism>
<feature type="transmembrane region" description="Helical" evidence="1">
    <location>
        <begin position="32"/>
        <end position="50"/>
    </location>
</feature>
<keyword evidence="1" id="KW-0472">Membrane</keyword>
<sequence>MRRKSSLHEQSPSYLSLEDVGRLPMTSTIKQAFVILTFCFFISLLISLYGDSKNANSPKNGLYSWLSAKFRTKAENNDSFEVSRRKSTDVSFFLEPYEIYRPNNFYNDFQEQFSLTFSSDIHAATEPDYNRMTSIE</sequence>
<reference evidence="3" key="1">
    <citation type="submission" date="2022-11" db="UniProtKB">
        <authorList>
            <consortium name="WormBaseParasite"/>
        </authorList>
    </citation>
    <scope>IDENTIFICATION</scope>
</reference>
<keyword evidence="1" id="KW-0812">Transmembrane</keyword>
<name>A0A915JTD7_ROMCU</name>
<accession>A0A915JTD7</accession>
<dbReference type="AlphaFoldDB" id="A0A915JTD7"/>
<protein>
    <submittedName>
        <fullName evidence="3">Uncharacterized protein</fullName>
    </submittedName>
</protein>
<dbReference type="WBParaSite" id="nRc.2.0.1.t29368-RA">
    <property type="protein sequence ID" value="nRc.2.0.1.t29368-RA"/>
    <property type="gene ID" value="nRc.2.0.1.g29368"/>
</dbReference>
<dbReference type="Proteomes" id="UP000887565">
    <property type="component" value="Unplaced"/>
</dbReference>
<evidence type="ECO:0000313" key="3">
    <source>
        <dbReference type="WBParaSite" id="nRc.2.0.1.t29368-RA"/>
    </source>
</evidence>
<evidence type="ECO:0000313" key="2">
    <source>
        <dbReference type="Proteomes" id="UP000887565"/>
    </source>
</evidence>
<keyword evidence="1" id="KW-1133">Transmembrane helix</keyword>
<evidence type="ECO:0000256" key="1">
    <source>
        <dbReference type="SAM" id="Phobius"/>
    </source>
</evidence>
<proteinExistence type="predicted"/>
<keyword evidence="2" id="KW-1185">Reference proteome</keyword>